<reference evidence="1" key="1">
    <citation type="journal article" date="2013" name="BMC Genomics">
        <title>Unscrambling butterfly oogenesis.</title>
        <authorList>
            <person name="Carter J.M."/>
            <person name="Baker S.C."/>
            <person name="Pink R."/>
            <person name="Carter D.R."/>
            <person name="Collins A."/>
            <person name="Tomlin J."/>
            <person name="Gibbs M."/>
            <person name="Breuker C.J."/>
        </authorList>
    </citation>
    <scope>NUCLEOTIDE SEQUENCE</scope>
    <source>
        <tissue evidence="1">Ovary</tissue>
    </source>
</reference>
<proteinExistence type="predicted"/>
<reference evidence="1" key="2">
    <citation type="submission" date="2013-05" db="EMBL/GenBank/DDBJ databases">
        <authorList>
            <person name="Carter J.-M."/>
            <person name="Baker S.C."/>
            <person name="Pink R."/>
            <person name="Carter D.R.F."/>
            <person name="Collins A."/>
            <person name="Tomlin J."/>
            <person name="Gibbs M."/>
            <person name="Breuker C.J."/>
        </authorList>
    </citation>
    <scope>NUCLEOTIDE SEQUENCE</scope>
    <source>
        <tissue evidence="1">Ovary</tissue>
    </source>
</reference>
<name>S4NS02_9NEOP</name>
<dbReference type="AlphaFoldDB" id="S4NS02"/>
<dbReference type="EMBL" id="GAIX01014267">
    <property type="protein sequence ID" value="JAA78293.1"/>
    <property type="molecule type" value="Transcribed_RNA"/>
</dbReference>
<organism evidence="1">
    <name type="scientific">Pararge aegeria</name>
    <name type="common">speckled wood butterfly</name>
    <dbReference type="NCBI Taxonomy" id="116150"/>
    <lineage>
        <taxon>Eukaryota</taxon>
        <taxon>Metazoa</taxon>
        <taxon>Ecdysozoa</taxon>
        <taxon>Arthropoda</taxon>
        <taxon>Hexapoda</taxon>
        <taxon>Insecta</taxon>
        <taxon>Pterygota</taxon>
        <taxon>Neoptera</taxon>
        <taxon>Endopterygota</taxon>
        <taxon>Lepidoptera</taxon>
        <taxon>Glossata</taxon>
        <taxon>Ditrysia</taxon>
        <taxon>Papilionoidea</taxon>
        <taxon>Nymphalidae</taxon>
        <taxon>Satyrinae</taxon>
        <taxon>Satyrini</taxon>
        <taxon>Parargina</taxon>
        <taxon>Pararge</taxon>
    </lineage>
</organism>
<evidence type="ECO:0000313" key="1">
    <source>
        <dbReference type="EMBL" id="JAA78293.1"/>
    </source>
</evidence>
<accession>S4NS02</accession>
<protein>
    <submittedName>
        <fullName evidence="1">Uncharacterized protein</fullName>
    </submittedName>
</protein>
<sequence length="80" mass="9362">MKLKQKNVSFMVWDINQITLYPPVARFKQQFMSYDVKAYISMVCFKLIQCAKAVFRPAKFLVTEFCVLILFVSISDIVKT</sequence>